<evidence type="ECO:0000313" key="2">
    <source>
        <dbReference type="Proteomes" id="UP000321532"/>
    </source>
</evidence>
<dbReference type="RefSeq" id="WP_146895304.1">
    <property type="nucleotide sequence ID" value="NZ_BJYS01000004.1"/>
</dbReference>
<gene>
    <name evidence="1" type="ORF">AAE02nite_08830</name>
</gene>
<evidence type="ECO:0000313" key="1">
    <source>
        <dbReference type="EMBL" id="GEO03219.1"/>
    </source>
</evidence>
<proteinExistence type="predicted"/>
<dbReference type="EMBL" id="BJYS01000004">
    <property type="protein sequence ID" value="GEO03219.1"/>
    <property type="molecule type" value="Genomic_DNA"/>
</dbReference>
<dbReference type="AlphaFoldDB" id="A0A512AU17"/>
<comment type="caution">
    <text evidence="1">The sequence shown here is derived from an EMBL/GenBank/DDBJ whole genome shotgun (WGS) entry which is preliminary data.</text>
</comment>
<name>A0A512AU17_9BACT</name>
<accession>A0A512AU17</accession>
<keyword evidence="2" id="KW-1185">Reference proteome</keyword>
<reference evidence="1 2" key="1">
    <citation type="submission" date="2019-07" db="EMBL/GenBank/DDBJ databases">
        <title>Whole genome shotgun sequence of Adhaeribacter aerolatus NBRC 106133.</title>
        <authorList>
            <person name="Hosoyama A."/>
            <person name="Uohara A."/>
            <person name="Ohji S."/>
            <person name="Ichikawa N."/>
        </authorList>
    </citation>
    <scope>NUCLEOTIDE SEQUENCE [LARGE SCALE GENOMIC DNA]</scope>
    <source>
        <strain evidence="1 2">NBRC 106133</strain>
    </source>
</reference>
<organism evidence="1 2">
    <name type="scientific">Adhaeribacter aerolatus</name>
    <dbReference type="NCBI Taxonomy" id="670289"/>
    <lineage>
        <taxon>Bacteria</taxon>
        <taxon>Pseudomonadati</taxon>
        <taxon>Bacteroidota</taxon>
        <taxon>Cytophagia</taxon>
        <taxon>Cytophagales</taxon>
        <taxon>Hymenobacteraceae</taxon>
        <taxon>Adhaeribacter</taxon>
    </lineage>
</organism>
<protein>
    <submittedName>
        <fullName evidence="1">Uncharacterized protein</fullName>
    </submittedName>
</protein>
<dbReference type="Proteomes" id="UP000321532">
    <property type="component" value="Unassembled WGS sequence"/>
</dbReference>
<sequence>MENLDTYNNIISCTNKKVRAMEPVLINSFKNSGQVVTYPETEAGIVFKAIGALELTLPPIIAALASNWIKVRKV</sequence>